<evidence type="ECO:0000256" key="1">
    <source>
        <dbReference type="ARBA" id="ARBA00004651"/>
    </source>
</evidence>
<comment type="subcellular location">
    <subcellularLocation>
        <location evidence="1">Cell membrane</location>
        <topology evidence="1">Multi-pass membrane protein</topology>
    </subcellularLocation>
</comment>
<evidence type="ECO:0000256" key="3">
    <source>
        <dbReference type="ARBA" id="ARBA00022448"/>
    </source>
</evidence>
<dbReference type="InterPro" id="IPR013525">
    <property type="entry name" value="ABC2_TM"/>
</dbReference>
<reference evidence="10" key="1">
    <citation type="submission" date="2022-12" db="EMBL/GenBank/DDBJ databases">
        <title>Comparative genomics of Legionella pneumophila isolates from the West Bank and Germany support molecular epidemiology of Legionnaires disease.</title>
        <authorList>
            <person name="Zayed A.R."/>
            <person name="Bitar D.M."/>
            <person name="Steinert M."/>
            <person name="Lueck C."/>
            <person name="Brettar I."/>
            <person name="Hoefle M.G."/>
            <person name="Bunk B."/>
        </authorList>
    </citation>
    <scope>NUCLEOTIDE SEQUENCE</scope>
    <source>
        <strain evidence="10">H23</strain>
    </source>
</reference>
<dbReference type="Pfam" id="PF12698">
    <property type="entry name" value="ABC2_membrane_3"/>
    <property type="match status" value="1"/>
</dbReference>
<dbReference type="InterPro" id="IPR051449">
    <property type="entry name" value="ABC-2_transporter_component"/>
</dbReference>
<feature type="transmembrane region" description="Helical" evidence="8">
    <location>
        <begin position="321"/>
        <end position="342"/>
    </location>
</feature>
<evidence type="ECO:0000313" key="11">
    <source>
        <dbReference type="Proteomes" id="UP001071279"/>
    </source>
</evidence>
<keyword evidence="6 8" id="KW-1133">Transmembrane helix</keyword>
<evidence type="ECO:0000256" key="6">
    <source>
        <dbReference type="ARBA" id="ARBA00022989"/>
    </source>
</evidence>
<dbReference type="Gene3D" id="3.40.1710.10">
    <property type="entry name" value="abc type-2 transporter like domain"/>
    <property type="match status" value="1"/>
</dbReference>
<evidence type="ECO:0000256" key="7">
    <source>
        <dbReference type="ARBA" id="ARBA00023136"/>
    </source>
</evidence>
<feature type="transmembrane region" description="Helical" evidence="8">
    <location>
        <begin position="25"/>
        <end position="46"/>
    </location>
</feature>
<sequence length="378" mass="42594">MKSHFSMQRLWAIIRKEFLLMKRDPATIVIMAILPLILVCIAGYAINTYPQKVPTVLINLDNTDVTRELVREIQNTGYFSFVASTNDSESAHHLLKTGKAILVLTIPVNFTKAIRRNQNPALLLEDGSIDAIASGRAIIALAGLKSSFIEKMGQKGINIPLQRPDFQIINHRLYDPDRVTQFYVVPGMIGLVLMLTMLLITVVVAFRDVQGGTIEYLLASPTRPSEVLLGEIFSYILIGYLQLSLGLILSYYLFHVPFIGAPLLLYLCTLPYIVAELSLGLTIATFCTSQFEAVQVINVFIAFSILLTGFTFPIFGMPEWAQYLGLFLPLTHFFKIMFGIMLKGNNFGEIWANLWPLLAYCLTMISLATWRFKRHFVR</sequence>
<feature type="transmembrane region" description="Helical" evidence="8">
    <location>
        <begin position="182"/>
        <end position="206"/>
    </location>
</feature>
<keyword evidence="4" id="KW-1003">Cell membrane</keyword>
<comment type="similarity">
    <text evidence="2">Belongs to the ABC-2 integral membrane protein family.</text>
</comment>
<accession>A0AAP3HE99</accession>
<comment type="caution">
    <text evidence="10">The sequence shown here is derived from an EMBL/GenBank/DDBJ whole genome shotgun (WGS) entry which is preliminary data.</text>
</comment>
<dbReference type="AlphaFoldDB" id="A0AAP3HE99"/>
<dbReference type="GO" id="GO:0005886">
    <property type="term" value="C:plasma membrane"/>
    <property type="evidence" value="ECO:0007669"/>
    <property type="project" value="UniProtKB-SubCell"/>
</dbReference>
<dbReference type="PANTHER" id="PTHR30294:SF29">
    <property type="entry name" value="MULTIDRUG ABC TRANSPORTER PERMEASE YBHS-RELATED"/>
    <property type="match status" value="1"/>
</dbReference>
<gene>
    <name evidence="10" type="ORF">O6C86_09935</name>
</gene>
<evidence type="ECO:0000256" key="5">
    <source>
        <dbReference type="ARBA" id="ARBA00022692"/>
    </source>
</evidence>
<evidence type="ECO:0000313" key="10">
    <source>
        <dbReference type="EMBL" id="MCZ4719532.1"/>
    </source>
</evidence>
<protein>
    <submittedName>
        <fullName evidence="10">ABC transporter permease</fullName>
    </submittedName>
</protein>
<dbReference type="Proteomes" id="UP001071279">
    <property type="component" value="Unassembled WGS sequence"/>
</dbReference>
<keyword evidence="3" id="KW-0813">Transport</keyword>
<keyword evidence="5 8" id="KW-0812">Transmembrane</keyword>
<dbReference type="GO" id="GO:0140359">
    <property type="term" value="F:ABC-type transporter activity"/>
    <property type="evidence" value="ECO:0007669"/>
    <property type="project" value="InterPro"/>
</dbReference>
<evidence type="ECO:0000256" key="4">
    <source>
        <dbReference type="ARBA" id="ARBA00022475"/>
    </source>
</evidence>
<dbReference type="RefSeq" id="WP_229290847.1">
    <property type="nucleotide sequence ID" value="NZ_BBUI01000011.1"/>
</dbReference>
<dbReference type="PROSITE" id="PS51012">
    <property type="entry name" value="ABC_TM2"/>
    <property type="match status" value="1"/>
</dbReference>
<dbReference type="EMBL" id="JAPXIC010000066">
    <property type="protein sequence ID" value="MCZ4719532.1"/>
    <property type="molecule type" value="Genomic_DNA"/>
</dbReference>
<dbReference type="PANTHER" id="PTHR30294">
    <property type="entry name" value="MEMBRANE COMPONENT OF ABC TRANSPORTER YHHJ-RELATED"/>
    <property type="match status" value="1"/>
</dbReference>
<organism evidence="10 11">
    <name type="scientific">Legionella pneumophila</name>
    <dbReference type="NCBI Taxonomy" id="446"/>
    <lineage>
        <taxon>Bacteria</taxon>
        <taxon>Pseudomonadati</taxon>
        <taxon>Pseudomonadota</taxon>
        <taxon>Gammaproteobacteria</taxon>
        <taxon>Legionellales</taxon>
        <taxon>Legionellaceae</taxon>
        <taxon>Legionella</taxon>
    </lineage>
</organism>
<feature type="transmembrane region" description="Helical" evidence="8">
    <location>
        <begin position="354"/>
        <end position="372"/>
    </location>
</feature>
<proteinExistence type="inferred from homology"/>
<evidence type="ECO:0000256" key="2">
    <source>
        <dbReference type="ARBA" id="ARBA00007783"/>
    </source>
</evidence>
<name>A0AAP3HE99_LEGPN</name>
<feature type="domain" description="ABC transmembrane type-2" evidence="9">
    <location>
        <begin position="146"/>
        <end position="375"/>
    </location>
</feature>
<feature type="transmembrane region" description="Helical" evidence="8">
    <location>
        <begin position="264"/>
        <end position="284"/>
    </location>
</feature>
<feature type="transmembrane region" description="Helical" evidence="8">
    <location>
        <begin position="227"/>
        <end position="252"/>
    </location>
</feature>
<feature type="transmembrane region" description="Helical" evidence="8">
    <location>
        <begin position="296"/>
        <end position="315"/>
    </location>
</feature>
<evidence type="ECO:0000256" key="8">
    <source>
        <dbReference type="SAM" id="Phobius"/>
    </source>
</evidence>
<dbReference type="InterPro" id="IPR047817">
    <property type="entry name" value="ABC2_TM_bact-type"/>
</dbReference>
<evidence type="ECO:0000259" key="9">
    <source>
        <dbReference type="PROSITE" id="PS51012"/>
    </source>
</evidence>
<keyword evidence="7 8" id="KW-0472">Membrane</keyword>